<feature type="region of interest" description="Disordered" evidence="1">
    <location>
        <begin position="223"/>
        <end position="246"/>
    </location>
</feature>
<feature type="compositionally biased region" description="Basic residues" evidence="1">
    <location>
        <begin position="13"/>
        <end position="25"/>
    </location>
</feature>
<comment type="caution">
    <text evidence="2">The sequence shown here is derived from an EMBL/GenBank/DDBJ whole genome shotgun (WGS) entry which is preliminary data.</text>
</comment>
<feature type="region of interest" description="Disordered" evidence="1">
    <location>
        <begin position="1"/>
        <end position="56"/>
    </location>
</feature>
<keyword evidence="3" id="KW-1185">Reference proteome</keyword>
<reference evidence="2" key="1">
    <citation type="submission" date="2020-11" db="EMBL/GenBank/DDBJ databases">
        <authorList>
            <person name="Whitehead M."/>
        </authorList>
    </citation>
    <scope>NUCLEOTIDE SEQUENCE</scope>
    <source>
        <strain evidence="2">EGII</strain>
    </source>
</reference>
<evidence type="ECO:0000313" key="2">
    <source>
        <dbReference type="EMBL" id="CAD7005108.1"/>
    </source>
</evidence>
<dbReference type="Proteomes" id="UP000606786">
    <property type="component" value="Unassembled WGS sequence"/>
</dbReference>
<feature type="compositionally biased region" description="Low complexity" evidence="1">
    <location>
        <begin position="26"/>
        <end position="52"/>
    </location>
</feature>
<evidence type="ECO:0000313" key="3">
    <source>
        <dbReference type="Proteomes" id="UP000606786"/>
    </source>
</evidence>
<proteinExistence type="predicted"/>
<organism evidence="2 3">
    <name type="scientific">Ceratitis capitata</name>
    <name type="common">Mediterranean fruit fly</name>
    <name type="synonym">Tephritis capitata</name>
    <dbReference type="NCBI Taxonomy" id="7213"/>
    <lineage>
        <taxon>Eukaryota</taxon>
        <taxon>Metazoa</taxon>
        <taxon>Ecdysozoa</taxon>
        <taxon>Arthropoda</taxon>
        <taxon>Hexapoda</taxon>
        <taxon>Insecta</taxon>
        <taxon>Pterygota</taxon>
        <taxon>Neoptera</taxon>
        <taxon>Endopterygota</taxon>
        <taxon>Diptera</taxon>
        <taxon>Brachycera</taxon>
        <taxon>Muscomorpha</taxon>
        <taxon>Tephritoidea</taxon>
        <taxon>Tephritidae</taxon>
        <taxon>Ceratitis</taxon>
        <taxon>Ceratitis</taxon>
    </lineage>
</organism>
<dbReference type="AlphaFoldDB" id="A0A811V3J6"/>
<sequence>MSSTKEWKNGTKTQKKAIKANKKQQMKQQSNQQNVTIQTTTTAPTGTPPSSTHYSVNKLTGKTIKTPVPQNNNNNNNIIQNNNNINHKLATSPPTTHPVLPGYENAPKFERSNSFSLRGKLSKLINSITGSKENLTRLDDENANPYKFTRSRSMILLRRSNRRSLIEPQLEQLSEETDSTLPSSPRKMSAEVTEMQGPPLLTTVQKSNKSATNEDKSIDADVAESITPQRQNLQPLTSTPVEESSTQAISLRRKTSSISLAPGEGNAVPFNPIANFQRRRSNTLLASFKSTIATITGEKKKEKLNPKWSASLQSLQAIDNMVSYENMSFIDYDKFNGYEKQLERQLSTLSLRTMEQNPQLPALPPNNGIAPSIVNNTSFITPEAVVRRRKPSVARQLAERKGGSRGSFNFDTDYEHNLDKPRNVYRDSLDSRKLERLNDFSRNSFIMDKEIVDWLNLEDGRLQEQRTAKGVRQNNVDTVDSSAVVQVVLYS</sequence>
<feature type="compositionally biased region" description="Polar residues" evidence="1">
    <location>
        <begin position="226"/>
        <end position="246"/>
    </location>
</feature>
<evidence type="ECO:0000256" key="1">
    <source>
        <dbReference type="SAM" id="MobiDB-lite"/>
    </source>
</evidence>
<accession>A0A811V3J6</accession>
<dbReference type="EMBL" id="CAJHJT010000034">
    <property type="protein sequence ID" value="CAD7005108.1"/>
    <property type="molecule type" value="Genomic_DNA"/>
</dbReference>
<gene>
    <name evidence="2" type="ORF">CCAP1982_LOCUS13470</name>
</gene>
<protein>
    <submittedName>
        <fullName evidence="2">(Mediterranean fruit fly) hypothetical protein</fullName>
    </submittedName>
</protein>
<feature type="region of interest" description="Disordered" evidence="1">
    <location>
        <begin position="169"/>
        <end position="193"/>
    </location>
</feature>
<name>A0A811V3J6_CERCA</name>